<dbReference type="Proteomes" id="UP000241940">
    <property type="component" value="Segment"/>
</dbReference>
<protein>
    <submittedName>
        <fullName evidence="1">Uncharacterized protein</fullName>
    </submittedName>
</protein>
<keyword evidence="2" id="KW-1185">Reference proteome</keyword>
<name>A0A2I7SCC1_9CAUD</name>
<reference evidence="2" key="1">
    <citation type="submission" date="2017-12" db="EMBL/GenBank/DDBJ databases">
        <authorList>
            <person name="Dingman D."/>
            <person name="Mangohig J."/>
            <person name="Merrill B.D."/>
            <person name="Ward A.T."/>
            <person name="Berg J.A."/>
            <person name="Hilton J.A."/>
            <person name="Fajardo C.P."/>
            <person name="Walker J.K."/>
            <person name="Bakhiet N."/>
            <person name="Field C."/>
            <person name="Stahly D.P."/>
            <person name="Breakwell D.P."/>
            <person name="Grose J.H."/>
            <person name="Hope S."/>
            <person name="Tsourkas P.K."/>
        </authorList>
    </citation>
    <scope>NUCLEOTIDE SEQUENCE [LARGE SCALE GENOMIC DNA]</scope>
</reference>
<evidence type="ECO:0000313" key="2">
    <source>
        <dbReference type="Proteomes" id="UP000241940"/>
    </source>
</evidence>
<gene>
    <name evidence="1" type="ORF">PBL1C_76</name>
</gene>
<evidence type="ECO:0000313" key="1">
    <source>
        <dbReference type="EMBL" id="AUS03553.1"/>
    </source>
</evidence>
<organism evidence="1 2">
    <name type="scientific">Paenibacillus phage PBL1c</name>
    <dbReference type="NCBI Taxonomy" id="2070194"/>
    <lineage>
        <taxon>Viruses</taxon>
        <taxon>Duplodnaviria</taxon>
        <taxon>Heunggongvirae</taxon>
        <taxon>Uroviricota</taxon>
        <taxon>Caudoviricetes</taxon>
        <taxon>Fernvirus</taxon>
        <taxon>Fernvirus PBL1c</taxon>
    </lineage>
</organism>
<dbReference type="EMBL" id="MG727698">
    <property type="protein sequence ID" value="AUS03553.1"/>
    <property type="molecule type" value="Genomic_DNA"/>
</dbReference>
<accession>A0A2I7SCC1</accession>
<proteinExistence type="predicted"/>
<sequence>MKPNSWLYLFDIRDFYGMDRMVLTAYKSTLISQLFDQYFIVGFIE</sequence>